<dbReference type="RefSeq" id="WP_034346638.1">
    <property type="nucleotide sequence ID" value="NZ_FZNG01000032.1"/>
</dbReference>
<feature type="active site" description="Proton donor" evidence="4">
    <location>
        <position position="48"/>
    </location>
</feature>
<organism evidence="8 9">
    <name type="scientific">Helicobacter trogontum</name>
    <dbReference type="NCBI Taxonomy" id="50960"/>
    <lineage>
        <taxon>Bacteria</taxon>
        <taxon>Pseudomonadati</taxon>
        <taxon>Campylobacterota</taxon>
        <taxon>Epsilonproteobacteria</taxon>
        <taxon>Campylobacterales</taxon>
        <taxon>Helicobacteraceae</taxon>
        <taxon>Helicobacter</taxon>
    </lineage>
</organism>
<dbReference type="InterPro" id="IPR018170">
    <property type="entry name" value="Aldo/ket_reductase_CS"/>
</dbReference>
<dbReference type="Proteomes" id="UP000029878">
    <property type="component" value="Unassembled WGS sequence"/>
</dbReference>
<accession>A0A4U8S994</accession>
<reference evidence="8 9" key="1">
    <citation type="journal article" date="2014" name="Genome Announc.">
        <title>Draft genome sequences of eight enterohepatic helicobacter species isolated from both laboratory and wild rodents.</title>
        <authorList>
            <person name="Sheh A."/>
            <person name="Shen Z."/>
            <person name="Fox J.G."/>
        </authorList>
    </citation>
    <scope>NUCLEOTIDE SEQUENCE [LARGE SCALE GENOMIC DNA]</scope>
    <source>
        <strain evidence="8 9">ATCC 700114</strain>
    </source>
</reference>
<evidence type="ECO:0000256" key="4">
    <source>
        <dbReference type="PIRSR" id="PIRSR000097-1"/>
    </source>
</evidence>
<feature type="binding site" evidence="5">
    <location>
        <position position="106"/>
    </location>
    <ligand>
        <name>substrate</name>
    </ligand>
</feature>
<dbReference type="GO" id="GO:0016616">
    <property type="term" value="F:oxidoreductase activity, acting on the CH-OH group of donors, NAD or NADP as acceptor"/>
    <property type="evidence" value="ECO:0007669"/>
    <property type="project" value="UniProtKB-ARBA"/>
</dbReference>
<dbReference type="FunFam" id="3.20.20.100:FF:000015">
    <property type="entry name" value="Oxidoreductase, aldo/keto reductase family"/>
    <property type="match status" value="1"/>
</dbReference>
<sequence length="280" mass="31808">METIKLNDGNTMPILGYGVFQIDKNQTQKCVEDALSVGYRLIDTAAIYDNEEGVGTAIKASGIKREELFITTKLWINNISKKNARGAFETSLKKLGLDYVDLYLIHQPFNDSYGAWEVLCELKKEGLVKSIGVSNFYPDRLSEFCFHNEIKPALNQVECHPFLPRFDFENTMKDLGITMQSWASFAEGQNGIFDNEILKAIASKYNKSVAQVILRWLIQRGIAVIPKTLSKERMIENISVFDFALDSSDMEKIAEIGKNEFIICNHRELETINFLLNLAK</sequence>
<evidence type="ECO:0000313" key="8">
    <source>
        <dbReference type="EMBL" id="TLD82529.1"/>
    </source>
</evidence>
<keyword evidence="3" id="KW-0560">Oxidoreductase</keyword>
<evidence type="ECO:0000256" key="2">
    <source>
        <dbReference type="ARBA" id="ARBA00022857"/>
    </source>
</evidence>
<dbReference type="CDD" id="cd19133">
    <property type="entry name" value="AKR_AKR5F1"/>
    <property type="match status" value="1"/>
</dbReference>
<dbReference type="InterPro" id="IPR036812">
    <property type="entry name" value="NAD(P)_OxRdtase_dom_sf"/>
</dbReference>
<dbReference type="Gene3D" id="3.20.20.100">
    <property type="entry name" value="NADP-dependent oxidoreductase domain"/>
    <property type="match status" value="1"/>
</dbReference>
<name>A0A4U8S994_9HELI</name>
<dbReference type="PROSITE" id="PS00062">
    <property type="entry name" value="ALDOKETO_REDUCTASE_2"/>
    <property type="match status" value="1"/>
</dbReference>
<dbReference type="Pfam" id="PF00248">
    <property type="entry name" value="Aldo_ket_red"/>
    <property type="match status" value="1"/>
</dbReference>
<evidence type="ECO:0000256" key="6">
    <source>
        <dbReference type="PIRSR" id="PIRSR000097-3"/>
    </source>
</evidence>
<proteinExistence type="inferred from homology"/>
<comment type="caution">
    <text evidence="8">The sequence shown here is derived from an EMBL/GenBank/DDBJ whole genome shotgun (WGS) entry which is preliminary data.</text>
</comment>
<gene>
    <name evidence="8" type="ORF">LS81_007630</name>
</gene>
<feature type="site" description="Lowers pKa of active site Tyr" evidence="6">
    <location>
        <position position="73"/>
    </location>
</feature>
<keyword evidence="2" id="KW-0521">NADP</keyword>
<dbReference type="PANTHER" id="PTHR43827:SF3">
    <property type="entry name" value="NADP-DEPENDENT OXIDOREDUCTASE DOMAIN-CONTAINING PROTEIN"/>
    <property type="match status" value="1"/>
</dbReference>
<dbReference type="PANTHER" id="PTHR43827">
    <property type="entry name" value="2,5-DIKETO-D-GLUCONIC ACID REDUCTASE"/>
    <property type="match status" value="1"/>
</dbReference>
<dbReference type="InterPro" id="IPR020471">
    <property type="entry name" value="AKR"/>
</dbReference>
<comment type="similarity">
    <text evidence="1">Belongs to the aldo/keto reductase family.</text>
</comment>
<evidence type="ECO:0000256" key="5">
    <source>
        <dbReference type="PIRSR" id="PIRSR000097-2"/>
    </source>
</evidence>
<dbReference type="PROSITE" id="PS00798">
    <property type="entry name" value="ALDOKETO_REDUCTASE_1"/>
    <property type="match status" value="1"/>
</dbReference>
<evidence type="ECO:0000259" key="7">
    <source>
        <dbReference type="Pfam" id="PF00248"/>
    </source>
</evidence>
<evidence type="ECO:0000313" key="9">
    <source>
        <dbReference type="Proteomes" id="UP000029878"/>
    </source>
</evidence>
<dbReference type="PRINTS" id="PR00069">
    <property type="entry name" value="ALDKETRDTASE"/>
</dbReference>
<protein>
    <submittedName>
        <fullName evidence="8">Aldo/keto reductase</fullName>
    </submittedName>
</protein>
<evidence type="ECO:0000256" key="1">
    <source>
        <dbReference type="ARBA" id="ARBA00007905"/>
    </source>
</evidence>
<dbReference type="PIRSF" id="PIRSF000097">
    <property type="entry name" value="AKR"/>
    <property type="match status" value="1"/>
</dbReference>
<evidence type="ECO:0000256" key="3">
    <source>
        <dbReference type="ARBA" id="ARBA00023002"/>
    </source>
</evidence>
<dbReference type="InterPro" id="IPR023210">
    <property type="entry name" value="NADP_OxRdtase_dom"/>
</dbReference>
<dbReference type="PROSITE" id="PS00063">
    <property type="entry name" value="ALDOKETO_REDUCTASE_3"/>
    <property type="match status" value="1"/>
</dbReference>
<dbReference type="EMBL" id="JRPL02000019">
    <property type="protein sequence ID" value="TLD82529.1"/>
    <property type="molecule type" value="Genomic_DNA"/>
</dbReference>
<dbReference type="OrthoDB" id="5328358at2"/>
<dbReference type="AlphaFoldDB" id="A0A4U8S994"/>
<feature type="domain" description="NADP-dependent oxidoreductase" evidence="7">
    <location>
        <begin position="21"/>
        <end position="256"/>
    </location>
</feature>
<dbReference type="SUPFAM" id="SSF51430">
    <property type="entry name" value="NAD(P)-linked oxidoreductase"/>
    <property type="match status" value="1"/>
</dbReference>